<evidence type="ECO:0000313" key="1">
    <source>
        <dbReference type="EMBL" id="SJZ59685.1"/>
    </source>
</evidence>
<dbReference type="EMBL" id="FUWM01000009">
    <property type="protein sequence ID" value="SJZ59685.1"/>
    <property type="molecule type" value="Genomic_DNA"/>
</dbReference>
<keyword evidence="2" id="KW-1185">Reference proteome</keyword>
<protein>
    <submittedName>
        <fullName evidence="1">Uncharacterized protein</fullName>
    </submittedName>
</protein>
<dbReference type="Proteomes" id="UP000190625">
    <property type="component" value="Unassembled WGS sequence"/>
</dbReference>
<dbReference type="RefSeq" id="WP_078809780.1">
    <property type="nucleotide sequence ID" value="NZ_FUWM01000009.1"/>
</dbReference>
<accession>A0A1T4LYE3</accession>
<name>A0A1T4LYE3_9FIRM</name>
<dbReference type="OrthoDB" id="2119855at2"/>
<sequence>MPFEDLLEEQMGDFVEVIITAGEGCCVQEGILCQIGLDFITLIDEDVRVEIPFDAIAAVRKLAGGAPFDEEAEA</sequence>
<organism evidence="1 2">
    <name type="scientific">Selenihalanaerobacter shriftii</name>
    <dbReference type="NCBI Taxonomy" id="142842"/>
    <lineage>
        <taxon>Bacteria</taxon>
        <taxon>Bacillati</taxon>
        <taxon>Bacillota</taxon>
        <taxon>Clostridia</taxon>
        <taxon>Halanaerobiales</taxon>
        <taxon>Halobacteroidaceae</taxon>
        <taxon>Selenihalanaerobacter</taxon>
    </lineage>
</organism>
<dbReference type="AlphaFoldDB" id="A0A1T4LYE3"/>
<reference evidence="2" key="1">
    <citation type="submission" date="2017-02" db="EMBL/GenBank/DDBJ databases">
        <authorList>
            <person name="Varghese N."/>
            <person name="Submissions S."/>
        </authorList>
    </citation>
    <scope>NUCLEOTIDE SEQUENCE [LARGE SCALE GENOMIC DNA]</scope>
    <source>
        <strain evidence="2">ATCC BAA-73</strain>
    </source>
</reference>
<evidence type="ECO:0000313" key="2">
    <source>
        <dbReference type="Proteomes" id="UP000190625"/>
    </source>
</evidence>
<proteinExistence type="predicted"/>
<gene>
    <name evidence="1" type="ORF">SAMN02745118_01296</name>
</gene>